<reference evidence="3 4" key="1">
    <citation type="submission" date="2020-08" db="EMBL/GenBank/DDBJ databases">
        <title>Genome public.</title>
        <authorList>
            <person name="Liu C."/>
            <person name="Sun Q."/>
        </authorList>
    </citation>
    <scope>NUCLEOTIDE SEQUENCE [LARGE SCALE GENOMIC DNA]</scope>
    <source>
        <strain evidence="3 4">NSJ-34</strain>
    </source>
</reference>
<dbReference type="Proteomes" id="UP000654573">
    <property type="component" value="Unassembled WGS sequence"/>
</dbReference>
<organism evidence="3 4">
    <name type="scientific">Blautia celeris</name>
    <dbReference type="NCBI Taxonomy" id="2763026"/>
    <lineage>
        <taxon>Bacteria</taxon>
        <taxon>Bacillati</taxon>
        <taxon>Bacillota</taxon>
        <taxon>Clostridia</taxon>
        <taxon>Lachnospirales</taxon>
        <taxon>Lachnospiraceae</taxon>
        <taxon>Blautia</taxon>
    </lineage>
</organism>
<feature type="domain" description="Replication initiation protein-like C-terminal" evidence="1">
    <location>
        <begin position="140"/>
        <end position="326"/>
    </location>
</feature>
<evidence type="ECO:0000259" key="2">
    <source>
        <dbReference type="Pfam" id="PF18106"/>
    </source>
</evidence>
<dbReference type="Pfam" id="PF02486">
    <property type="entry name" value="Rep_trans"/>
    <property type="match status" value="1"/>
</dbReference>
<dbReference type="Pfam" id="PF18106">
    <property type="entry name" value="Rol_Rep_N"/>
    <property type="match status" value="1"/>
</dbReference>
<sequence length="386" mass="44838">MINKGKNTIFTRKKRGIRKEQCTITTHKNLSVKIDYISIVFETATAEDIIMHILDLPTDIFNVYPAMIKFKTYQARWQIGDIYVSGDARKTEDNPQGLGCYLVMTGRGCDDIFRILDSRNYTFGDMFRRCERRYGLDNFHFTRLDIAIDDKNEKPFFTIEQIKKKCEKEEFISNSEGYHFDESKFDDFDTAKTVYIGAGKSGLSYRFYDKDKEVCSKHNKTLDEVGSWKRTEMQLRDDKAHVFAMTFKDRPLELGELAFGLLANNLRFVVPNRNESNKSRWKTCRFWERFLGAVEVLKLQVPKLHNSLEETQQWLTEGGVISAVKSFYFLEEHDALGGLEKVGTMLDRARYSSSLSSKLTAHLQRIDRTDLIPYIQYDTKHGKGGI</sequence>
<name>A0ABR7F5Z6_9FIRM</name>
<keyword evidence="3" id="KW-0648">Protein biosynthesis</keyword>
<accession>A0ABR7F5Z6</accession>
<dbReference type="InterPro" id="IPR040819">
    <property type="entry name" value="Rol_Rep_N"/>
</dbReference>
<protein>
    <submittedName>
        <fullName evidence="3">Replication initiation factor</fullName>
    </submittedName>
</protein>
<comment type="caution">
    <text evidence="3">The sequence shown here is derived from an EMBL/GenBank/DDBJ whole genome shotgun (WGS) entry which is preliminary data.</text>
</comment>
<dbReference type="EMBL" id="JACOOU010000001">
    <property type="protein sequence ID" value="MBC5670654.1"/>
    <property type="molecule type" value="Genomic_DNA"/>
</dbReference>
<evidence type="ECO:0000313" key="4">
    <source>
        <dbReference type="Proteomes" id="UP000654573"/>
    </source>
</evidence>
<keyword evidence="3" id="KW-0396">Initiation factor</keyword>
<feature type="domain" description="Rolling Circle replication initiation protein N-terminal" evidence="2">
    <location>
        <begin position="32"/>
        <end position="129"/>
    </location>
</feature>
<proteinExistence type="predicted"/>
<keyword evidence="4" id="KW-1185">Reference proteome</keyword>
<dbReference type="GO" id="GO:0003743">
    <property type="term" value="F:translation initiation factor activity"/>
    <property type="evidence" value="ECO:0007669"/>
    <property type="project" value="UniProtKB-KW"/>
</dbReference>
<evidence type="ECO:0000259" key="1">
    <source>
        <dbReference type="Pfam" id="PF02486"/>
    </source>
</evidence>
<dbReference type="InterPro" id="IPR003491">
    <property type="entry name" value="REP-like_C"/>
</dbReference>
<evidence type="ECO:0000313" key="3">
    <source>
        <dbReference type="EMBL" id="MBC5670654.1"/>
    </source>
</evidence>
<gene>
    <name evidence="3" type="ORF">H8S76_00180</name>
</gene>